<dbReference type="EMBL" id="FRYL01000038">
    <property type="protein sequence ID" value="SHO81308.1"/>
    <property type="molecule type" value="Genomic_DNA"/>
</dbReference>
<organism evidence="1">
    <name type="scientific">hydrothermal vent metagenome</name>
    <dbReference type="NCBI Taxonomy" id="652676"/>
    <lineage>
        <taxon>unclassified sequences</taxon>
        <taxon>metagenomes</taxon>
        <taxon>ecological metagenomes</taxon>
    </lineage>
</organism>
<accession>A0A1W1EK98</accession>
<sequence>MIKNINILLLISILFLSSCGDNVEYSSGENPITEINYPTVGDGTFMTPYMIGSGLYEFKGEKYYSIDVRRDDCNVLLYGVTNFNTINNDAIFIDAGQNSEIEPNSNLVYEGLDRDRYNIIVNSRLYSKFGLLSTCIDESYGSTKHIKMLLDNDRKVMKDNNILYKFIMPSTGTFSLNTTGDDIMVRLYNNNIVSVYTLSSNRHNQMIPAGEYYILLSKISKNDVNFVFNIDRI</sequence>
<evidence type="ECO:0000313" key="1">
    <source>
        <dbReference type="EMBL" id="SHO81308.1"/>
    </source>
</evidence>
<dbReference type="PROSITE" id="PS51257">
    <property type="entry name" value="PROKAR_LIPOPROTEIN"/>
    <property type="match status" value="1"/>
</dbReference>
<dbReference type="AlphaFoldDB" id="A0A1W1EK98"/>
<protein>
    <submittedName>
        <fullName evidence="1">Uncharacterized protein</fullName>
    </submittedName>
</protein>
<reference evidence="1" key="1">
    <citation type="submission" date="2016-10" db="EMBL/GenBank/DDBJ databases">
        <authorList>
            <person name="de Groot N.N."/>
        </authorList>
    </citation>
    <scope>NUCLEOTIDE SEQUENCE</scope>
</reference>
<gene>
    <name evidence="1" type="ORF">MNB_SV-15-874</name>
</gene>
<proteinExistence type="predicted"/>
<name>A0A1W1EK98_9ZZZZ</name>